<comment type="caution">
    <text evidence="1">The sequence shown here is derived from an EMBL/GenBank/DDBJ whole genome shotgun (WGS) entry which is preliminary data.</text>
</comment>
<evidence type="ECO:0000313" key="1">
    <source>
        <dbReference type="EMBL" id="RVD90869.1"/>
    </source>
</evidence>
<dbReference type="AlphaFoldDB" id="A0A437AIH0"/>
<sequence>KLVYELFTRQKTVSKSNLKKFHLFITYTAFKIKLNEGILKEELLMCDICEDKSFTNSKLILSFIYNVRLDFTLMSFSLYFKACKPNFLVALTYLSFLRLKYPRLLIENDLSEFIILEMSDVENITSFFSKRYYIELIKIEELYIQLREFFLKYEPKGNTQEGLHEGLCSKDNPVSFNSDSVTSDASNQPDVKSVLEFATFKQFSDLKKYFGIIEI</sequence>
<gene>
    <name evidence="1" type="ORF">TUBRATIS_26980</name>
</gene>
<dbReference type="VEuPathDB" id="MicrosporidiaDB:TUBRATIS_26980"/>
<evidence type="ECO:0000313" key="2">
    <source>
        <dbReference type="Proteomes" id="UP000282876"/>
    </source>
</evidence>
<proteinExistence type="predicted"/>
<dbReference type="Proteomes" id="UP000282876">
    <property type="component" value="Unassembled WGS sequence"/>
</dbReference>
<organism evidence="1 2">
    <name type="scientific">Tubulinosema ratisbonensis</name>
    <dbReference type="NCBI Taxonomy" id="291195"/>
    <lineage>
        <taxon>Eukaryota</taxon>
        <taxon>Fungi</taxon>
        <taxon>Fungi incertae sedis</taxon>
        <taxon>Microsporidia</taxon>
        <taxon>Tubulinosematoidea</taxon>
        <taxon>Tubulinosematidae</taxon>
        <taxon>Tubulinosema</taxon>
    </lineage>
</organism>
<keyword evidence="2" id="KW-1185">Reference proteome</keyword>
<dbReference type="EMBL" id="RCSS01000741">
    <property type="protein sequence ID" value="RVD90869.1"/>
    <property type="molecule type" value="Genomic_DNA"/>
</dbReference>
<accession>A0A437AIH0</accession>
<protein>
    <submittedName>
        <fullName evidence="1">Uncharacterized protein</fullName>
    </submittedName>
</protein>
<reference evidence="1 2" key="1">
    <citation type="submission" date="2018-10" db="EMBL/GenBank/DDBJ databases">
        <title>Draft genome sequence of the microsporidian Tubulinosema ratisbonensis.</title>
        <authorList>
            <person name="Polonais V."/>
            <person name="Peyretaillade E."/>
            <person name="Niehus S."/>
            <person name="Wawrzyniak I."/>
            <person name="Franchet A."/>
            <person name="Gaspin C."/>
            <person name="Reichstadt M."/>
            <person name="Belser C."/>
            <person name="Labadie K."/>
            <person name="Delbac F."/>
            <person name="Ferrandon D."/>
        </authorList>
    </citation>
    <scope>NUCLEOTIDE SEQUENCE [LARGE SCALE GENOMIC DNA]</scope>
    <source>
        <strain evidence="1 2">Franzen</strain>
    </source>
</reference>
<name>A0A437AIH0_9MICR</name>
<feature type="non-terminal residue" evidence="1">
    <location>
        <position position="1"/>
    </location>
</feature>